<proteinExistence type="predicted"/>
<organism evidence="2 3">
    <name type="scientific">Mytilus coruscus</name>
    <name type="common">Sea mussel</name>
    <dbReference type="NCBI Taxonomy" id="42192"/>
    <lineage>
        <taxon>Eukaryota</taxon>
        <taxon>Metazoa</taxon>
        <taxon>Spiralia</taxon>
        <taxon>Lophotrochozoa</taxon>
        <taxon>Mollusca</taxon>
        <taxon>Bivalvia</taxon>
        <taxon>Autobranchia</taxon>
        <taxon>Pteriomorphia</taxon>
        <taxon>Mytilida</taxon>
        <taxon>Mytiloidea</taxon>
        <taxon>Mytilidae</taxon>
        <taxon>Mytilinae</taxon>
        <taxon>Mytilus</taxon>
    </lineage>
</organism>
<gene>
    <name evidence="2" type="ORF">MCOR_35536</name>
</gene>
<dbReference type="AlphaFoldDB" id="A0A6J8D2W1"/>
<dbReference type="OrthoDB" id="6064907at2759"/>
<reference evidence="2 3" key="1">
    <citation type="submission" date="2020-06" db="EMBL/GenBank/DDBJ databases">
        <authorList>
            <person name="Li R."/>
            <person name="Bekaert M."/>
        </authorList>
    </citation>
    <scope>NUCLEOTIDE SEQUENCE [LARGE SCALE GENOMIC DNA]</scope>
    <source>
        <strain evidence="3">wild</strain>
    </source>
</reference>
<dbReference type="Proteomes" id="UP000507470">
    <property type="component" value="Unassembled WGS sequence"/>
</dbReference>
<accession>A0A6J8D2W1</accession>
<evidence type="ECO:0000313" key="3">
    <source>
        <dbReference type="Proteomes" id="UP000507470"/>
    </source>
</evidence>
<sequence length="200" mass="23524">MTKTHTQFGRGLKRQATDNENPVSKRHVTSKDNPEKFYDLRVLSTQPLRKFNTTTTRYKVSFKELEVQDLPQILRSLRLINNITEFMQSTDLIWLSIQCPELDFPITIPFMKVSQLSVETLLREIERILQSYEQFVLDDSLEIEMTHVELPVGGTRKQGKYVDLERFMKTKQCILTIRNRDNLWCARAYVTAKANLDKHE</sequence>
<dbReference type="EMBL" id="CACVKT020006417">
    <property type="protein sequence ID" value="CAC5401454.1"/>
    <property type="molecule type" value="Genomic_DNA"/>
</dbReference>
<keyword evidence="3" id="KW-1185">Reference proteome</keyword>
<feature type="region of interest" description="Disordered" evidence="1">
    <location>
        <begin position="1"/>
        <end position="30"/>
    </location>
</feature>
<evidence type="ECO:0000313" key="2">
    <source>
        <dbReference type="EMBL" id="CAC5401454.1"/>
    </source>
</evidence>
<evidence type="ECO:0000256" key="1">
    <source>
        <dbReference type="SAM" id="MobiDB-lite"/>
    </source>
</evidence>
<protein>
    <submittedName>
        <fullName evidence="2">Uncharacterized protein</fullName>
    </submittedName>
</protein>
<name>A0A6J8D2W1_MYTCO</name>